<accession>A0A0U2L498</accession>
<keyword evidence="2" id="KW-1185">Reference proteome</keyword>
<dbReference type="KEGG" id="mmil:sm9_0697"/>
<gene>
    <name evidence="1" type="ORF">sm9_0697</name>
</gene>
<evidence type="ECO:0000313" key="2">
    <source>
        <dbReference type="Proteomes" id="UP000067738"/>
    </source>
</evidence>
<dbReference type="GeneID" id="26735673"/>
<organism evidence="1 2">
    <name type="scientific">Methanobrevibacter millerae</name>
    <dbReference type="NCBI Taxonomy" id="230361"/>
    <lineage>
        <taxon>Archaea</taxon>
        <taxon>Methanobacteriati</taxon>
        <taxon>Methanobacteriota</taxon>
        <taxon>Methanomada group</taxon>
        <taxon>Methanobacteria</taxon>
        <taxon>Methanobacteriales</taxon>
        <taxon>Methanobacteriaceae</taxon>
        <taxon>Methanobrevibacter</taxon>
    </lineage>
</organism>
<dbReference type="AlphaFoldDB" id="A0A0U2L498"/>
<dbReference type="RefSeq" id="WP_058738810.1">
    <property type="nucleotide sequence ID" value="NZ_CP011266.1"/>
</dbReference>
<dbReference type="EMBL" id="CP011266">
    <property type="protein sequence ID" value="ALT68494.1"/>
    <property type="molecule type" value="Genomic_DNA"/>
</dbReference>
<proteinExistence type="predicted"/>
<name>A0A0U2L498_9EURY</name>
<dbReference type="PATRIC" id="fig|230361.4.peg.720"/>
<protein>
    <submittedName>
        <fullName evidence="1">Uncharacterized protein</fullName>
    </submittedName>
</protein>
<sequence length="59" mass="7218">MNDKTKRALEIIMLNSGKNFKKIDKIYYKLSAEDCKLIRQELKKEYPYFDLIKWMNNNK</sequence>
<dbReference type="Proteomes" id="UP000067738">
    <property type="component" value="Chromosome"/>
</dbReference>
<evidence type="ECO:0000313" key="1">
    <source>
        <dbReference type="EMBL" id="ALT68494.1"/>
    </source>
</evidence>
<reference evidence="1 2" key="1">
    <citation type="submission" date="2015-04" db="EMBL/GenBank/DDBJ databases">
        <title>The complete genome sequence of the rumen methanogen Methanobrevibacter millerae SM9.</title>
        <authorList>
            <person name="Leahy S.C."/>
            <person name="Kelly W.J."/>
            <person name="Pacheco D.M."/>
            <person name="Li D."/>
            <person name="Altermann E."/>
            <person name="Attwood G.T."/>
        </authorList>
    </citation>
    <scope>NUCLEOTIDE SEQUENCE [LARGE SCALE GENOMIC DNA]</scope>
    <source>
        <strain evidence="1 2">SM9</strain>
    </source>
</reference>